<comment type="caution">
    <text evidence="1">The sequence shown here is derived from an EMBL/GenBank/DDBJ whole genome shotgun (WGS) entry which is preliminary data.</text>
</comment>
<accession>A0ACB8TK50</accession>
<proteinExistence type="predicted"/>
<dbReference type="Proteomes" id="UP000814140">
    <property type="component" value="Unassembled WGS sequence"/>
</dbReference>
<gene>
    <name evidence="1" type="ORF">BV25DRAFT_1895984</name>
</gene>
<dbReference type="EMBL" id="MU277187">
    <property type="protein sequence ID" value="KAI0068838.1"/>
    <property type="molecule type" value="Genomic_DNA"/>
</dbReference>
<reference evidence="1" key="2">
    <citation type="journal article" date="2022" name="New Phytol.">
        <title>Evolutionary transition to the ectomycorrhizal habit in the genomes of a hyperdiverse lineage of mushroom-forming fungi.</title>
        <authorList>
            <person name="Looney B."/>
            <person name="Miyauchi S."/>
            <person name="Morin E."/>
            <person name="Drula E."/>
            <person name="Courty P.E."/>
            <person name="Kohler A."/>
            <person name="Kuo A."/>
            <person name="LaButti K."/>
            <person name="Pangilinan J."/>
            <person name="Lipzen A."/>
            <person name="Riley R."/>
            <person name="Andreopoulos W."/>
            <person name="He G."/>
            <person name="Johnson J."/>
            <person name="Nolan M."/>
            <person name="Tritt A."/>
            <person name="Barry K.W."/>
            <person name="Grigoriev I.V."/>
            <person name="Nagy L.G."/>
            <person name="Hibbett D."/>
            <person name="Henrissat B."/>
            <person name="Matheny P.B."/>
            <person name="Labbe J."/>
            <person name="Martin F.M."/>
        </authorList>
    </citation>
    <scope>NUCLEOTIDE SEQUENCE</scope>
    <source>
        <strain evidence="1">HHB10654</strain>
    </source>
</reference>
<reference evidence="1" key="1">
    <citation type="submission" date="2021-03" db="EMBL/GenBank/DDBJ databases">
        <authorList>
            <consortium name="DOE Joint Genome Institute"/>
            <person name="Ahrendt S."/>
            <person name="Looney B.P."/>
            <person name="Miyauchi S."/>
            <person name="Morin E."/>
            <person name="Drula E."/>
            <person name="Courty P.E."/>
            <person name="Chicoki N."/>
            <person name="Fauchery L."/>
            <person name="Kohler A."/>
            <person name="Kuo A."/>
            <person name="Labutti K."/>
            <person name="Pangilinan J."/>
            <person name="Lipzen A."/>
            <person name="Riley R."/>
            <person name="Andreopoulos W."/>
            <person name="He G."/>
            <person name="Johnson J."/>
            <person name="Barry K.W."/>
            <person name="Grigoriev I.V."/>
            <person name="Nagy L."/>
            <person name="Hibbett D."/>
            <person name="Henrissat B."/>
            <person name="Matheny P.B."/>
            <person name="Labbe J."/>
            <person name="Martin F."/>
        </authorList>
    </citation>
    <scope>NUCLEOTIDE SEQUENCE</scope>
    <source>
        <strain evidence="1">HHB10654</strain>
    </source>
</reference>
<evidence type="ECO:0000313" key="2">
    <source>
        <dbReference type="Proteomes" id="UP000814140"/>
    </source>
</evidence>
<evidence type="ECO:0000313" key="1">
    <source>
        <dbReference type="EMBL" id="KAI0068838.1"/>
    </source>
</evidence>
<protein>
    <submittedName>
        <fullName evidence="1">Uncharacterized protein</fullName>
    </submittedName>
</protein>
<organism evidence="1 2">
    <name type="scientific">Artomyces pyxidatus</name>
    <dbReference type="NCBI Taxonomy" id="48021"/>
    <lineage>
        <taxon>Eukaryota</taxon>
        <taxon>Fungi</taxon>
        <taxon>Dikarya</taxon>
        <taxon>Basidiomycota</taxon>
        <taxon>Agaricomycotina</taxon>
        <taxon>Agaricomycetes</taxon>
        <taxon>Russulales</taxon>
        <taxon>Auriscalpiaceae</taxon>
        <taxon>Artomyces</taxon>
    </lineage>
</organism>
<sequence length="1283" mass="141488">MAHLLASPFHKPSPAEIPRPTQLPTPPETDTDFHLNASQVFGPHAAAEPESLLPAPPIRRVSTLSYHSTPLRDFRERSRYTTKWLIVAIPPPTISKAHGNFGHTLASGPANRVSQGILVPLFPTLYGQLTAIAREFNFPSSVGLCLYLQVTEQGFTMTPRISDETWPVLWNHLFEARSPSVSMQQLPICGRVEFDIDLNKARWYDSWIASERRHVVDPPASIAPSISHWRADSKTSFVDDQPGDDHSEYTAPPARTRPPGQRHVPRKLSLLDKFEAASVVSGMMNPIEAPEMVEATPGNSLTPIQQEDEPKTATHELETRVKSWRASSSVAPTPMAATGQMSLDPVHMPNNLPLPEASACEEMDTDELDLDDFAWSVSSLGPAEYEDLETSVSWSRVSSVHLDRRVEGSVLLSPSTATSWGPDDDGISLASSVSRLPSPDLAWRALEDVPLTPSTATSWGAPLSYPPSPMAFYPLPSPDIAQRVIEDVPPTPSTATSWGAPLSFPPSPAVFSRPSSPDVGHRTMSSMPTTPLVYPYFTVEHSTHPRDVSELVFPYFSPGSVAQDGHSYPWFAPVNPSHTSGHVYPYFTPRSPASASLVWPSFRTSERTTAGYPFFDLYPAVTPATRSSSPVSERAMKVYPALDIYPVAYPHFEIYPGHVCVAQAHGESLPVHLARLYPGFNLYPVAYPNFEIYPGHMCIAQEPGESLSVRLVPQYPGFDLYPAVYPDFKIYPGNVHLARTDVTSVSVRLATAYPYFDIYPSVYPALVIYPSLFTSESDDSRTSYIQDIYPAGKVFDDSDYYLSKSVRLNAVYPVFELYPALYPCLDIYSSGAATPVSPALTVHRTAAGRSPARRHVGYPDFDLYPPVATLRSDDIVSESSIIRLDSSYPTFNIYPAVYPHFNIYPSVANSIENHRLPLSTRVSSRYPIFCLFPAIYPHFEIYPGEVCNGENQGAWRSEDIQLEPKYPYFDLYPAVYPHFDIYRSGTSTLEEYHSISLSVECTAVYPAFNLYSAIYPYFELYPSVTLPLTRPPMPPAPSISFVVPAVEASVSVEASISVITPSQPRPRPKRTHKDLHEAVFGADPMVPVEVKRRVSFEPTVQSSASTPSASTPSRTRSRSGTVSMRPASTFGRPMPPMPSGPSPQPRIIEPSAPPPRRVGLPSHPAALRSSARPVSAFIPPTTMLSPVEEKDRAKSATLQRSNTQPSHKPSTVRARDSMVLERAKMFDSSSSRDHHRTDAPVAITMSALAEFPLPPVPPVPQLPTTGIPRPVVTKLDRSKYPFA</sequence>
<keyword evidence="2" id="KW-1185">Reference proteome</keyword>
<name>A0ACB8TK50_9AGAM</name>